<keyword evidence="2" id="KW-0547">Nucleotide-binding</keyword>
<dbReference type="GO" id="GO:0006298">
    <property type="term" value="P:mismatch repair"/>
    <property type="evidence" value="ECO:0007669"/>
    <property type="project" value="InterPro"/>
</dbReference>
<feature type="domain" description="DNA mismatch repair protein MutS core" evidence="7">
    <location>
        <begin position="270"/>
        <end position="523"/>
    </location>
</feature>
<dbReference type="Pfam" id="PF05188">
    <property type="entry name" value="MutS_II"/>
    <property type="match status" value="1"/>
</dbReference>
<dbReference type="SUPFAM" id="SSF53150">
    <property type="entry name" value="DNA repair protein MutS, domain II"/>
    <property type="match status" value="1"/>
</dbReference>
<keyword evidence="5" id="KW-0238">DNA-binding</keyword>
<comment type="caution">
    <text evidence="8">The sequence shown here is derived from an EMBL/GenBank/DDBJ whole genome shotgun (WGS) entry which is preliminary data.</text>
</comment>
<evidence type="ECO:0000256" key="3">
    <source>
        <dbReference type="ARBA" id="ARBA00022763"/>
    </source>
</evidence>
<dbReference type="GO" id="GO:0005829">
    <property type="term" value="C:cytosol"/>
    <property type="evidence" value="ECO:0007669"/>
    <property type="project" value="TreeGrafter"/>
</dbReference>
<evidence type="ECO:0000256" key="6">
    <source>
        <dbReference type="ARBA" id="ARBA00023204"/>
    </source>
</evidence>
<dbReference type="SMART" id="SM00533">
    <property type="entry name" value="MUTSd"/>
    <property type="match status" value="1"/>
</dbReference>
<name>W4VDQ9_9BACI</name>
<dbReference type="InterPro" id="IPR007695">
    <property type="entry name" value="DNA_mismatch_repair_MutS-lik_N"/>
</dbReference>
<dbReference type="GO" id="GO:0140664">
    <property type="term" value="F:ATP-dependent DNA damage sensor activity"/>
    <property type="evidence" value="ECO:0007669"/>
    <property type="project" value="InterPro"/>
</dbReference>
<dbReference type="InterPro" id="IPR007860">
    <property type="entry name" value="DNA_mmatch_repair_MutS_con_dom"/>
</dbReference>
<dbReference type="InterPro" id="IPR036187">
    <property type="entry name" value="DNA_mismatch_repair_MutS_sf"/>
</dbReference>
<dbReference type="Proteomes" id="UP000019102">
    <property type="component" value="Unassembled WGS sequence"/>
</dbReference>
<evidence type="ECO:0000256" key="4">
    <source>
        <dbReference type="ARBA" id="ARBA00022840"/>
    </source>
</evidence>
<organism evidence="8 9">
    <name type="scientific">Gracilibacillus boraciitolerans JCM 21714</name>
    <dbReference type="NCBI Taxonomy" id="1298598"/>
    <lineage>
        <taxon>Bacteria</taxon>
        <taxon>Bacillati</taxon>
        <taxon>Bacillota</taxon>
        <taxon>Bacilli</taxon>
        <taxon>Bacillales</taxon>
        <taxon>Bacillaceae</taxon>
        <taxon>Gracilibacillus</taxon>
    </lineage>
</organism>
<dbReference type="Pfam" id="PF01624">
    <property type="entry name" value="MutS_I"/>
    <property type="match status" value="1"/>
</dbReference>
<keyword evidence="6" id="KW-0234">DNA repair</keyword>
<keyword evidence="4" id="KW-0067">ATP-binding</keyword>
<dbReference type="GO" id="GO:0005524">
    <property type="term" value="F:ATP binding"/>
    <property type="evidence" value="ECO:0007669"/>
    <property type="project" value="UniProtKB-KW"/>
</dbReference>
<accession>W4VDQ9</accession>
<keyword evidence="3" id="KW-0227">DNA damage</keyword>
<dbReference type="GO" id="GO:0030983">
    <property type="term" value="F:mismatched DNA binding"/>
    <property type="evidence" value="ECO:0007669"/>
    <property type="project" value="InterPro"/>
</dbReference>
<sequence>MSYTPMMQQYLNIKADYQDCFLFFRLGDFYEMFFEDAKKAALELEITLTSRDGGGIPMCGVPYHSAESYIKTLIDKGYKVAICEQVEDPKTAKGVVKREVVQLITPGTVMEGNMLEDKENNYLAAITETNENHFTFSYSDMSTGETFVMNITRGWDAVLSELYNRPIKEIVVEQDLSVDFISDLTDKMKLTVSFAKEISLPADMKILVEDVENADLQHSCVVLYNYLFHTQKRAIEHLKKAQVIELNEHMTLDMYSKRNLEITSSLMRNEKFGSLIWVIDRTVTAMGARKLKKWLERPLLTKSLIENRLELVTGFYDQFFEREAIREALQSIYDLERLSGRVSFGNVNARDLIQLKRSIAKVPAIKEKLKQFANKSIKKMANNMDSLPELFQLLEQSIAEDAPISIMDGNILKDGFHTDLDQYRHASRNGKNWIAELERKEKTETNIKSLKIGFNKVFGYYIEVTRANLSFVPEDRYQRKQTLSNAERFITEELKEKENVDIRSRGKKCRTRISTFPGNKRKG</sequence>
<evidence type="ECO:0000313" key="9">
    <source>
        <dbReference type="Proteomes" id="UP000019102"/>
    </source>
</evidence>
<reference evidence="8 9" key="1">
    <citation type="journal article" date="2014" name="Genome Announc.">
        <title>Draft Genome Sequence of the Boron-Tolerant and Moderately Halotolerant Bacterium Gracilibacillus boraciitolerans JCM 21714T.</title>
        <authorList>
            <person name="Ahmed I."/>
            <person name="Oshima K."/>
            <person name="Suda W."/>
            <person name="Kitamura K."/>
            <person name="Iida T."/>
            <person name="Ohmori Y."/>
            <person name="Fujiwara T."/>
            <person name="Hattori M."/>
            <person name="Ohkuma M."/>
        </authorList>
    </citation>
    <scope>NUCLEOTIDE SEQUENCE [LARGE SCALE GENOMIC DNA]</scope>
    <source>
        <strain evidence="8 9">JCM 21714</strain>
    </source>
</reference>
<dbReference type="Gene3D" id="3.30.420.110">
    <property type="entry name" value="MutS, connector domain"/>
    <property type="match status" value="1"/>
</dbReference>
<dbReference type="InterPro" id="IPR045076">
    <property type="entry name" value="MutS"/>
</dbReference>
<dbReference type="InterPro" id="IPR007696">
    <property type="entry name" value="DNA_mismatch_repair_MutS_core"/>
</dbReference>
<dbReference type="NCBIfam" id="NF003810">
    <property type="entry name" value="PRK05399.1"/>
    <property type="match status" value="1"/>
</dbReference>
<dbReference type="Gene3D" id="1.10.1420.10">
    <property type="match status" value="2"/>
</dbReference>
<dbReference type="InterPro" id="IPR016151">
    <property type="entry name" value="DNA_mismatch_repair_MutS_N"/>
</dbReference>
<dbReference type="AlphaFoldDB" id="W4VDQ9"/>
<protein>
    <submittedName>
        <fullName evidence="8">DNA mismatch repair protein MutS</fullName>
    </submittedName>
</protein>
<proteinExistence type="inferred from homology"/>
<dbReference type="FunFam" id="1.10.1420.10:FF:000007">
    <property type="entry name" value="DNA mismatch repair protein MutS"/>
    <property type="match status" value="1"/>
</dbReference>
<dbReference type="PANTHER" id="PTHR11361">
    <property type="entry name" value="DNA MISMATCH REPAIR PROTEIN MUTS FAMILY MEMBER"/>
    <property type="match status" value="1"/>
</dbReference>
<evidence type="ECO:0000256" key="2">
    <source>
        <dbReference type="ARBA" id="ARBA00022741"/>
    </source>
</evidence>
<keyword evidence="9" id="KW-1185">Reference proteome</keyword>
<dbReference type="SUPFAM" id="SSF55271">
    <property type="entry name" value="DNA repair protein MutS, domain I"/>
    <property type="match status" value="1"/>
</dbReference>
<dbReference type="PANTHER" id="PTHR11361:SF34">
    <property type="entry name" value="DNA MISMATCH REPAIR PROTEIN MSH1, MITOCHONDRIAL"/>
    <property type="match status" value="1"/>
</dbReference>
<gene>
    <name evidence="8" type="ORF">JCM21714_486</name>
</gene>
<dbReference type="FunFam" id="3.40.1170.10:FF:000001">
    <property type="entry name" value="DNA mismatch repair protein MutS"/>
    <property type="match status" value="1"/>
</dbReference>
<dbReference type="EMBL" id="BAVS01000001">
    <property type="protein sequence ID" value="GAE91535.1"/>
    <property type="molecule type" value="Genomic_DNA"/>
</dbReference>
<dbReference type="Gene3D" id="3.40.1170.10">
    <property type="entry name" value="DNA repair protein MutS, domain I"/>
    <property type="match status" value="1"/>
</dbReference>
<comment type="similarity">
    <text evidence="1">Belongs to the DNA mismatch repair MutS family.</text>
</comment>
<dbReference type="InterPro" id="IPR036678">
    <property type="entry name" value="MutS_con_dom_sf"/>
</dbReference>
<evidence type="ECO:0000256" key="1">
    <source>
        <dbReference type="ARBA" id="ARBA00006271"/>
    </source>
</evidence>
<dbReference type="eggNOG" id="COG0249">
    <property type="taxonomic scope" value="Bacteria"/>
</dbReference>
<dbReference type="Pfam" id="PF05192">
    <property type="entry name" value="MutS_III"/>
    <property type="match status" value="1"/>
</dbReference>
<dbReference type="STRING" id="1298598.JCM21714_486"/>
<evidence type="ECO:0000259" key="7">
    <source>
        <dbReference type="SMART" id="SM00533"/>
    </source>
</evidence>
<dbReference type="SUPFAM" id="SSF48334">
    <property type="entry name" value="DNA repair protein MutS, domain III"/>
    <property type="match status" value="1"/>
</dbReference>
<evidence type="ECO:0000256" key="5">
    <source>
        <dbReference type="ARBA" id="ARBA00023125"/>
    </source>
</evidence>
<evidence type="ECO:0000313" key="8">
    <source>
        <dbReference type="EMBL" id="GAE91535.1"/>
    </source>
</evidence>